<dbReference type="EMBL" id="NRRY01000001">
    <property type="protein sequence ID" value="MBK1617019.1"/>
    <property type="molecule type" value="Genomic_DNA"/>
</dbReference>
<dbReference type="SUPFAM" id="SSF52833">
    <property type="entry name" value="Thioredoxin-like"/>
    <property type="match status" value="1"/>
</dbReference>
<dbReference type="Pfam" id="PF00462">
    <property type="entry name" value="Glutaredoxin"/>
    <property type="match status" value="1"/>
</dbReference>
<evidence type="ECO:0000313" key="2">
    <source>
        <dbReference type="EMBL" id="MBK1617019.1"/>
    </source>
</evidence>
<dbReference type="Gene3D" id="3.40.30.10">
    <property type="entry name" value="Glutaredoxin"/>
    <property type="match status" value="1"/>
</dbReference>
<feature type="domain" description="Glutaredoxin" evidence="1">
    <location>
        <begin position="15"/>
        <end position="71"/>
    </location>
</feature>
<proteinExistence type="predicted"/>
<dbReference type="InterPro" id="IPR036249">
    <property type="entry name" value="Thioredoxin-like_sf"/>
</dbReference>
<dbReference type="CDD" id="cd02976">
    <property type="entry name" value="NrdH"/>
    <property type="match status" value="1"/>
</dbReference>
<dbReference type="GO" id="GO:0045454">
    <property type="term" value="P:cell redox homeostasis"/>
    <property type="evidence" value="ECO:0007669"/>
    <property type="project" value="TreeGrafter"/>
</dbReference>
<dbReference type="Proteomes" id="UP001138768">
    <property type="component" value="Unassembled WGS sequence"/>
</dbReference>
<dbReference type="PANTHER" id="PTHR34386">
    <property type="entry name" value="GLUTAREDOXIN"/>
    <property type="match status" value="1"/>
</dbReference>
<keyword evidence="3" id="KW-1185">Reference proteome</keyword>
<dbReference type="PANTHER" id="PTHR34386:SF1">
    <property type="entry name" value="GLUTAREDOXIN-LIKE PROTEIN NRDH"/>
    <property type="match status" value="1"/>
</dbReference>
<dbReference type="AlphaFoldDB" id="A0A9X0W4U3"/>
<comment type="caution">
    <text evidence="2">The sequence shown here is derived from an EMBL/GenBank/DDBJ whole genome shotgun (WGS) entry which is preliminary data.</text>
</comment>
<reference evidence="2 3" key="1">
    <citation type="journal article" date="2020" name="Microorganisms">
        <title>Osmotic Adaptation and Compatible Solute Biosynthesis of Phototrophic Bacteria as Revealed from Genome Analyses.</title>
        <authorList>
            <person name="Imhoff J.F."/>
            <person name="Rahn T."/>
            <person name="Kunzel S."/>
            <person name="Keller A."/>
            <person name="Neulinger S.C."/>
        </authorList>
    </citation>
    <scope>NUCLEOTIDE SEQUENCE [LARGE SCALE GENOMIC DNA]</scope>
    <source>
        <strain evidence="2 3">DSM 25653</strain>
    </source>
</reference>
<sequence>MGGRTGAGQPRAPRVLLYSSQGCAHCRQAKAFLDARGIAYSELDVGRSAKARKALERLGARAVPTILVGDQRLDGFSERAFLAAYKRHSDS</sequence>
<dbReference type="PROSITE" id="PS51354">
    <property type="entry name" value="GLUTAREDOXIN_2"/>
    <property type="match status" value="1"/>
</dbReference>
<organism evidence="2 3">
    <name type="scientific">Lamprobacter modestohalophilus</name>
    <dbReference type="NCBI Taxonomy" id="1064514"/>
    <lineage>
        <taxon>Bacteria</taxon>
        <taxon>Pseudomonadati</taxon>
        <taxon>Pseudomonadota</taxon>
        <taxon>Gammaproteobacteria</taxon>
        <taxon>Chromatiales</taxon>
        <taxon>Chromatiaceae</taxon>
        <taxon>Lamprobacter</taxon>
    </lineage>
</organism>
<protein>
    <recommendedName>
        <fullName evidence="1">Glutaredoxin domain-containing protein</fullName>
    </recommendedName>
</protein>
<dbReference type="InterPro" id="IPR051548">
    <property type="entry name" value="Grx-like_ET"/>
</dbReference>
<dbReference type="InterPro" id="IPR002109">
    <property type="entry name" value="Glutaredoxin"/>
</dbReference>
<dbReference type="GO" id="GO:0009055">
    <property type="term" value="F:electron transfer activity"/>
    <property type="evidence" value="ECO:0007669"/>
    <property type="project" value="TreeGrafter"/>
</dbReference>
<name>A0A9X0W4U3_9GAMM</name>
<gene>
    <name evidence="2" type="ORF">CKO42_00845</name>
</gene>
<evidence type="ECO:0000259" key="1">
    <source>
        <dbReference type="Pfam" id="PF00462"/>
    </source>
</evidence>
<accession>A0A9X0W4U3</accession>
<evidence type="ECO:0000313" key="3">
    <source>
        <dbReference type="Proteomes" id="UP001138768"/>
    </source>
</evidence>
<dbReference type="RefSeq" id="WP_200236733.1">
    <property type="nucleotide sequence ID" value="NZ_NRRY01000001.1"/>
</dbReference>